<feature type="region of interest" description="Disordered" evidence="1">
    <location>
        <begin position="363"/>
        <end position="391"/>
    </location>
</feature>
<gene>
    <name evidence="4" type="ORF">DU484_13015</name>
    <name evidence="3" type="ORF">DU500_13115</name>
</gene>
<evidence type="ECO:0000313" key="4">
    <source>
        <dbReference type="EMBL" id="AXG10688.1"/>
    </source>
</evidence>
<protein>
    <recommendedName>
        <fullName evidence="7">DUF5305 domain-containing protein</fullName>
    </recommendedName>
</protein>
<dbReference type="RefSeq" id="WP_114586417.1">
    <property type="nucleotide sequence ID" value="NZ_CP031148.1"/>
</dbReference>
<keyword evidence="2" id="KW-0812">Transmembrane</keyword>
<accession>A0A345EER6</accession>
<dbReference type="EMBL" id="CP031148">
    <property type="protein sequence ID" value="AXG10688.1"/>
    <property type="molecule type" value="Genomic_DNA"/>
</dbReference>
<dbReference type="AlphaFoldDB" id="A0A345E515"/>
<reference evidence="4 5" key="1">
    <citation type="submission" date="2018-07" db="EMBL/GenBank/DDBJ databases">
        <title>Genome sequences of Haloplanus sp. CBA1112.</title>
        <authorList>
            <person name="Kim Y.B."/>
            <person name="Roh S.W."/>
        </authorList>
    </citation>
    <scope>NUCLEOTIDE SEQUENCE [LARGE SCALE GENOMIC DNA]</scope>
    <source>
        <strain evidence="4 5">CBA1112</strain>
    </source>
</reference>
<evidence type="ECO:0000313" key="6">
    <source>
        <dbReference type="Proteomes" id="UP000253273"/>
    </source>
</evidence>
<evidence type="ECO:0008006" key="7">
    <source>
        <dbReference type="Google" id="ProtNLM"/>
    </source>
</evidence>
<dbReference type="EMBL" id="CP031150">
    <property type="protein sequence ID" value="AXG07287.1"/>
    <property type="molecule type" value="Genomic_DNA"/>
</dbReference>
<dbReference type="InterPro" id="IPR035185">
    <property type="entry name" value="DUF5305"/>
</dbReference>
<dbReference type="GeneID" id="37287915"/>
<keyword evidence="2" id="KW-1133">Transmembrane helix</keyword>
<dbReference type="KEGG" id="haq:DU484_13015"/>
<organism evidence="3 6">
    <name type="scientific">Haloplanus rubicundus</name>
    <dbReference type="NCBI Taxonomy" id="1547898"/>
    <lineage>
        <taxon>Archaea</taxon>
        <taxon>Methanobacteriati</taxon>
        <taxon>Methanobacteriota</taxon>
        <taxon>Stenosarchaea group</taxon>
        <taxon>Halobacteria</taxon>
        <taxon>Halobacteriales</taxon>
        <taxon>Haloferacaceae</taxon>
        <taxon>Haloplanus</taxon>
    </lineage>
</organism>
<evidence type="ECO:0000313" key="3">
    <source>
        <dbReference type="EMBL" id="AXG07287.1"/>
    </source>
</evidence>
<dbReference type="KEGG" id="haj:DU500_13115"/>
<dbReference type="Proteomes" id="UP000253273">
    <property type="component" value="Chromosome"/>
</dbReference>
<accession>A0A345E515</accession>
<keyword evidence="2" id="KW-0472">Membrane</keyword>
<proteinExistence type="predicted"/>
<name>A0A345E515_9EURY</name>
<feature type="compositionally biased region" description="Acidic residues" evidence="1">
    <location>
        <begin position="380"/>
        <end position="391"/>
    </location>
</feature>
<reference evidence="3 6" key="2">
    <citation type="submission" date="2018-07" db="EMBL/GenBank/DDBJ databases">
        <title>Genome sequences of Haloplanus sp. CBA1113.</title>
        <authorList>
            <person name="Kim Y.B."/>
            <person name="Roh S.W."/>
        </authorList>
    </citation>
    <scope>NUCLEOTIDE SEQUENCE [LARGE SCALE GENOMIC DNA]</scope>
    <source>
        <strain evidence="3 6">CBA1113</strain>
    </source>
</reference>
<evidence type="ECO:0000256" key="2">
    <source>
        <dbReference type="SAM" id="Phobius"/>
    </source>
</evidence>
<dbReference type="Proteomes" id="UP000252985">
    <property type="component" value="Chromosome"/>
</dbReference>
<evidence type="ECO:0000313" key="5">
    <source>
        <dbReference type="Proteomes" id="UP000252985"/>
    </source>
</evidence>
<keyword evidence="6" id="KW-1185">Reference proteome</keyword>
<dbReference type="Pfam" id="PF17231">
    <property type="entry name" value="DUF5305"/>
    <property type="match status" value="1"/>
</dbReference>
<dbReference type="OrthoDB" id="270764at2157"/>
<sequence>MSLGGDRDLLGVRVRAILDEWFWAVALVAVVVAGAGGYVAYTAYAAPGTTVEERQVSSWEGNGSYTTAATVTEPNPLYATGTELSDRPAYFLTVSPRLDGTFAFEYAASGGGSVDVAVEQTLVVRAVEEGEDGSTVEYWRIEEPLGTTDASGVTPGEPVRTTFSRNVSRVANRAANVTERLGGTPGSTRITVINTVALDGEVNGQPVERSATYRLPVGVDGSTYAPGETGGQAVTGSTTERITRERTYGPAWRVGGPVALLIGVVGLAGLTYGRYDGQLAVSVAERDRLDFESTREEFDDWITTARLPSAVLDRPRVDVDSLSGLVDTAIDVDARVFERPDGAAFYVPHEGLLYAYTPPRGEAVVADERDGASTGRPPDADSEGDGGADES</sequence>
<evidence type="ECO:0000256" key="1">
    <source>
        <dbReference type="SAM" id="MobiDB-lite"/>
    </source>
</evidence>
<feature type="transmembrane region" description="Helical" evidence="2">
    <location>
        <begin position="21"/>
        <end position="41"/>
    </location>
</feature>